<comment type="catalytic activity">
    <reaction evidence="6">
        <text>cytidine(1402) in 16S rRNA + S-adenosyl-L-methionine = N(4)-methylcytidine(1402) in 16S rRNA + S-adenosyl-L-homocysteine + H(+)</text>
        <dbReference type="Rhea" id="RHEA:42928"/>
        <dbReference type="Rhea" id="RHEA-COMP:10286"/>
        <dbReference type="Rhea" id="RHEA-COMP:10287"/>
        <dbReference type="ChEBI" id="CHEBI:15378"/>
        <dbReference type="ChEBI" id="CHEBI:57856"/>
        <dbReference type="ChEBI" id="CHEBI:59789"/>
        <dbReference type="ChEBI" id="CHEBI:74506"/>
        <dbReference type="ChEBI" id="CHEBI:82748"/>
        <dbReference type="EC" id="2.1.1.199"/>
    </reaction>
</comment>
<dbReference type="GO" id="GO:0005737">
    <property type="term" value="C:cytoplasm"/>
    <property type="evidence" value="ECO:0007669"/>
    <property type="project" value="UniProtKB-SubCell"/>
</dbReference>
<comment type="function">
    <text evidence="6">Specifically methylates the N4 position of cytidine in position 1402 (C1402) of 16S rRNA.</text>
</comment>
<sequence length="319" mass="35947">MKIKKKNIDAVSTSGAEEIAYHIPALLDETITGLNIKPNGVYVDVTFGGGGHSREILKHLGADGKLLGFDQDEDAIKNTIDDPRFIFVRSNFRYMKNFLKYHGIDKVDGILADLGVSSHHFDEAERGFSFRFDGALDMRMNTKSSFTAAALLNTYTEEQLADVFYLYGELHNSRKIARTIVAARNSAPFDRIFPFIEVLKPFFGREKEKKDMARVFQALRIEVNKEMDVLKALLDQSIEVLNPQGRLAVLTYHSLEDRLVKNFIRSGNFEGKLEKDFYGNILAPLKAVNTKVIVADEAEVARNPRARSAKLRVAELINS</sequence>
<name>E4T4K8_PALPW</name>
<dbReference type="KEGG" id="ppn:Palpr_1506"/>
<feature type="binding site" evidence="6">
    <location>
        <position position="70"/>
    </location>
    <ligand>
        <name>S-adenosyl-L-methionine</name>
        <dbReference type="ChEBI" id="CHEBI:59789"/>
    </ligand>
</feature>
<keyword evidence="4 6" id="KW-0808">Transferase</keyword>
<dbReference type="EMBL" id="CP002345">
    <property type="protein sequence ID" value="ADQ79652.1"/>
    <property type="molecule type" value="Genomic_DNA"/>
</dbReference>
<dbReference type="Gene3D" id="3.40.50.150">
    <property type="entry name" value="Vaccinia Virus protein VP39"/>
    <property type="match status" value="1"/>
</dbReference>
<comment type="subcellular location">
    <subcellularLocation>
        <location evidence="6">Cytoplasm</location>
    </subcellularLocation>
</comment>
<dbReference type="eggNOG" id="COG0275">
    <property type="taxonomic scope" value="Bacteria"/>
</dbReference>
<dbReference type="SUPFAM" id="SSF81799">
    <property type="entry name" value="Putative methyltransferase TM0872, insert domain"/>
    <property type="match status" value="1"/>
</dbReference>
<dbReference type="STRING" id="694427.Palpr_1506"/>
<feature type="binding site" evidence="6">
    <location>
        <position position="92"/>
    </location>
    <ligand>
        <name>S-adenosyl-L-methionine</name>
        <dbReference type="ChEBI" id="CHEBI:59789"/>
    </ligand>
</feature>
<dbReference type="Gene3D" id="1.10.150.170">
    <property type="entry name" value="Putative methyltransferase TM0872, insert domain"/>
    <property type="match status" value="1"/>
</dbReference>
<organism evidence="7 8">
    <name type="scientific">Paludibacter propionicigenes (strain DSM 17365 / JCM 13257 / WB4)</name>
    <dbReference type="NCBI Taxonomy" id="694427"/>
    <lineage>
        <taxon>Bacteria</taxon>
        <taxon>Pseudomonadati</taxon>
        <taxon>Bacteroidota</taxon>
        <taxon>Bacteroidia</taxon>
        <taxon>Bacteroidales</taxon>
        <taxon>Paludibacteraceae</taxon>
        <taxon>Paludibacter</taxon>
    </lineage>
</organism>
<dbReference type="FunFam" id="1.10.150.170:FF:000003">
    <property type="entry name" value="Ribosomal RNA small subunit methyltransferase H"/>
    <property type="match status" value="1"/>
</dbReference>
<evidence type="ECO:0000256" key="1">
    <source>
        <dbReference type="ARBA" id="ARBA00010396"/>
    </source>
</evidence>
<evidence type="ECO:0000256" key="6">
    <source>
        <dbReference type="HAMAP-Rule" id="MF_01007"/>
    </source>
</evidence>
<keyword evidence="6" id="KW-0963">Cytoplasm</keyword>
<dbReference type="InterPro" id="IPR029063">
    <property type="entry name" value="SAM-dependent_MTases_sf"/>
</dbReference>
<protein>
    <recommendedName>
        <fullName evidence="6">Ribosomal RNA small subunit methyltransferase H</fullName>
        <ecNumber evidence="6">2.1.1.199</ecNumber>
    </recommendedName>
    <alternativeName>
        <fullName evidence="6">16S rRNA m(4)C1402 methyltransferase</fullName>
    </alternativeName>
    <alternativeName>
        <fullName evidence="6">rRNA (cytosine-N(4)-)-methyltransferase RsmH</fullName>
    </alternativeName>
</protein>
<gene>
    <name evidence="6" type="primary">rsmH</name>
    <name evidence="7" type="ordered locus">Palpr_1506</name>
</gene>
<feature type="binding site" evidence="6">
    <location>
        <position position="120"/>
    </location>
    <ligand>
        <name>S-adenosyl-L-methionine</name>
        <dbReference type="ChEBI" id="CHEBI:59789"/>
    </ligand>
</feature>
<dbReference type="NCBIfam" id="TIGR00006">
    <property type="entry name" value="16S rRNA (cytosine(1402)-N(4))-methyltransferase RsmH"/>
    <property type="match status" value="1"/>
</dbReference>
<dbReference type="OrthoDB" id="9806637at2"/>
<evidence type="ECO:0000256" key="2">
    <source>
        <dbReference type="ARBA" id="ARBA00022552"/>
    </source>
</evidence>
<proteinExistence type="inferred from homology"/>
<keyword evidence="3 6" id="KW-0489">Methyltransferase</keyword>
<dbReference type="RefSeq" id="WP_013445021.1">
    <property type="nucleotide sequence ID" value="NC_014734.1"/>
</dbReference>
<evidence type="ECO:0000256" key="4">
    <source>
        <dbReference type="ARBA" id="ARBA00022679"/>
    </source>
</evidence>
<dbReference type="GO" id="GO:0070475">
    <property type="term" value="P:rRNA base methylation"/>
    <property type="evidence" value="ECO:0007669"/>
    <property type="project" value="UniProtKB-UniRule"/>
</dbReference>
<dbReference type="GO" id="GO:0071424">
    <property type="term" value="F:rRNA (cytosine-N4-)-methyltransferase activity"/>
    <property type="evidence" value="ECO:0007669"/>
    <property type="project" value="UniProtKB-UniRule"/>
</dbReference>
<dbReference type="Pfam" id="PF01795">
    <property type="entry name" value="Methyltransf_5"/>
    <property type="match status" value="1"/>
</dbReference>
<dbReference type="PANTHER" id="PTHR11265">
    <property type="entry name" value="S-ADENOSYL-METHYLTRANSFERASE MRAW"/>
    <property type="match status" value="1"/>
</dbReference>
<keyword evidence="5 6" id="KW-0949">S-adenosyl-L-methionine</keyword>
<accession>E4T4K8</accession>
<dbReference type="InterPro" id="IPR002903">
    <property type="entry name" value="RsmH"/>
</dbReference>
<dbReference type="PANTHER" id="PTHR11265:SF0">
    <property type="entry name" value="12S RRNA N4-METHYLCYTIDINE METHYLTRANSFERASE"/>
    <property type="match status" value="1"/>
</dbReference>
<dbReference type="Proteomes" id="UP000008718">
    <property type="component" value="Chromosome"/>
</dbReference>
<reference key="1">
    <citation type="submission" date="2010-11" db="EMBL/GenBank/DDBJ databases">
        <title>The complete genome of Paludibacter propionicigenes DSM 17365.</title>
        <authorList>
            <consortium name="US DOE Joint Genome Institute (JGI-PGF)"/>
            <person name="Lucas S."/>
            <person name="Copeland A."/>
            <person name="Lapidus A."/>
            <person name="Bruce D."/>
            <person name="Goodwin L."/>
            <person name="Pitluck S."/>
            <person name="Kyrpides N."/>
            <person name="Mavromatis K."/>
            <person name="Ivanova N."/>
            <person name="Munk A.C."/>
            <person name="Brettin T."/>
            <person name="Detter J.C."/>
            <person name="Han C."/>
            <person name="Tapia R."/>
            <person name="Land M."/>
            <person name="Hauser L."/>
            <person name="Markowitz V."/>
            <person name="Cheng J.-F."/>
            <person name="Hugenholtz P."/>
            <person name="Woyke T."/>
            <person name="Wu D."/>
            <person name="Gronow S."/>
            <person name="Wellnitz S."/>
            <person name="Brambilla E."/>
            <person name="Klenk H.-P."/>
            <person name="Eisen J.A."/>
        </authorList>
    </citation>
    <scope>NUCLEOTIDE SEQUENCE</scope>
    <source>
        <strain>WB4</strain>
    </source>
</reference>
<dbReference type="PIRSF" id="PIRSF004486">
    <property type="entry name" value="MraW"/>
    <property type="match status" value="1"/>
</dbReference>
<dbReference type="HOGENOM" id="CLU_038422_2_0_10"/>
<evidence type="ECO:0000313" key="7">
    <source>
        <dbReference type="EMBL" id="ADQ79652.1"/>
    </source>
</evidence>
<evidence type="ECO:0000313" key="8">
    <source>
        <dbReference type="Proteomes" id="UP000008718"/>
    </source>
</evidence>
<dbReference type="InterPro" id="IPR023397">
    <property type="entry name" value="SAM-dep_MeTrfase_MraW_recog"/>
</dbReference>
<feature type="binding site" evidence="6">
    <location>
        <position position="113"/>
    </location>
    <ligand>
        <name>S-adenosyl-L-methionine</name>
        <dbReference type="ChEBI" id="CHEBI:59789"/>
    </ligand>
</feature>
<evidence type="ECO:0000256" key="3">
    <source>
        <dbReference type="ARBA" id="ARBA00022603"/>
    </source>
</evidence>
<keyword evidence="8" id="KW-1185">Reference proteome</keyword>
<reference evidence="7 8" key="2">
    <citation type="journal article" date="2011" name="Stand. Genomic Sci.">
        <title>Complete genome sequence of Paludibacter propionicigenes type strain (WB4).</title>
        <authorList>
            <person name="Gronow S."/>
            <person name="Munk C."/>
            <person name="Lapidus A."/>
            <person name="Nolan M."/>
            <person name="Lucas S."/>
            <person name="Hammon N."/>
            <person name="Deshpande S."/>
            <person name="Cheng J.F."/>
            <person name="Tapia R."/>
            <person name="Han C."/>
            <person name="Goodwin L."/>
            <person name="Pitluck S."/>
            <person name="Liolios K."/>
            <person name="Ivanova N."/>
            <person name="Mavromatis K."/>
            <person name="Mikhailova N."/>
            <person name="Pati A."/>
            <person name="Chen A."/>
            <person name="Palaniappan K."/>
            <person name="Land M."/>
            <person name="Hauser L."/>
            <person name="Chang Y.J."/>
            <person name="Jeffries C.D."/>
            <person name="Brambilla E."/>
            <person name="Rohde M."/>
            <person name="Goker M."/>
            <person name="Detter J.C."/>
            <person name="Woyke T."/>
            <person name="Bristow J."/>
            <person name="Eisen J.A."/>
            <person name="Markowitz V."/>
            <person name="Hugenholtz P."/>
            <person name="Kyrpides N.C."/>
            <person name="Klenk H.P."/>
        </authorList>
    </citation>
    <scope>NUCLEOTIDE SEQUENCE [LARGE SCALE GENOMIC DNA]</scope>
    <source>
        <strain evidence="8">DSM 17365 / JCM 13257 / WB4</strain>
    </source>
</reference>
<feature type="binding site" evidence="6">
    <location>
        <begin position="50"/>
        <end position="52"/>
    </location>
    <ligand>
        <name>S-adenosyl-L-methionine</name>
        <dbReference type="ChEBI" id="CHEBI:59789"/>
    </ligand>
</feature>
<evidence type="ECO:0000256" key="5">
    <source>
        <dbReference type="ARBA" id="ARBA00022691"/>
    </source>
</evidence>
<dbReference type="AlphaFoldDB" id="E4T4K8"/>
<dbReference type="HAMAP" id="MF_01007">
    <property type="entry name" value="16SrRNA_methyltr_H"/>
    <property type="match status" value="1"/>
</dbReference>
<comment type="similarity">
    <text evidence="1 6">Belongs to the methyltransferase superfamily. RsmH family.</text>
</comment>
<dbReference type="SUPFAM" id="SSF53335">
    <property type="entry name" value="S-adenosyl-L-methionine-dependent methyltransferases"/>
    <property type="match status" value="1"/>
</dbReference>
<keyword evidence="2 6" id="KW-0698">rRNA processing</keyword>
<dbReference type="EC" id="2.1.1.199" evidence="6"/>